<dbReference type="SUPFAM" id="SSF53850">
    <property type="entry name" value="Periplasmic binding protein-like II"/>
    <property type="match status" value="1"/>
</dbReference>
<evidence type="ECO:0000313" key="3">
    <source>
        <dbReference type="Proteomes" id="UP000614741"/>
    </source>
</evidence>
<dbReference type="Proteomes" id="UP000614741">
    <property type="component" value="Unassembled WGS sequence"/>
</dbReference>
<organism evidence="2 3">
    <name type="scientific">Cellulomonas phragmiteti</name>
    <dbReference type="NCBI Taxonomy" id="478780"/>
    <lineage>
        <taxon>Bacteria</taxon>
        <taxon>Bacillati</taxon>
        <taxon>Actinomycetota</taxon>
        <taxon>Actinomycetes</taxon>
        <taxon>Micrococcales</taxon>
        <taxon>Cellulomonadaceae</taxon>
        <taxon>Cellulomonas</taxon>
    </lineage>
</organism>
<dbReference type="Pfam" id="PF00496">
    <property type="entry name" value="SBP_bac_5"/>
    <property type="match status" value="1"/>
</dbReference>
<keyword evidence="3" id="KW-1185">Reference proteome</keyword>
<comment type="caution">
    <text evidence="2">The sequence shown here is derived from an EMBL/GenBank/DDBJ whole genome shotgun (WGS) entry which is preliminary data.</text>
</comment>
<dbReference type="CDD" id="cd08503">
    <property type="entry name" value="PBP2_NikA_DppA_OppA_like_17"/>
    <property type="match status" value="1"/>
</dbReference>
<dbReference type="InterPro" id="IPR000914">
    <property type="entry name" value="SBP_5_dom"/>
</dbReference>
<dbReference type="EMBL" id="BONP01000013">
    <property type="protein sequence ID" value="GIG40594.1"/>
    <property type="molecule type" value="Genomic_DNA"/>
</dbReference>
<name>A0ABQ4DMM5_9CELL</name>
<protein>
    <submittedName>
        <fullName evidence="2">Solute-binding protein</fullName>
    </submittedName>
</protein>
<dbReference type="PANTHER" id="PTHR30290:SF65">
    <property type="entry name" value="MONOACYL PHOSPHATIDYLINOSITOL TETRAMANNOSIDE-BINDING PROTEIN LPQW-RELATED"/>
    <property type="match status" value="1"/>
</dbReference>
<dbReference type="InterPro" id="IPR030678">
    <property type="entry name" value="Peptide/Ni-bd"/>
</dbReference>
<dbReference type="RefSeq" id="WP_239069220.1">
    <property type="nucleotide sequence ID" value="NZ_BONP01000013.1"/>
</dbReference>
<evidence type="ECO:0000313" key="2">
    <source>
        <dbReference type="EMBL" id="GIG40594.1"/>
    </source>
</evidence>
<dbReference type="PIRSF" id="PIRSF002741">
    <property type="entry name" value="MppA"/>
    <property type="match status" value="1"/>
</dbReference>
<reference evidence="2 3" key="1">
    <citation type="submission" date="2021-01" db="EMBL/GenBank/DDBJ databases">
        <title>Whole genome shotgun sequence of Cellulomonas phragmiteti NBRC 110785.</title>
        <authorList>
            <person name="Komaki H."/>
            <person name="Tamura T."/>
        </authorList>
    </citation>
    <scope>NUCLEOTIDE SEQUENCE [LARGE SCALE GENOMIC DNA]</scope>
    <source>
        <strain evidence="2 3">NBRC 110785</strain>
    </source>
</reference>
<evidence type="ECO:0000259" key="1">
    <source>
        <dbReference type="Pfam" id="PF00496"/>
    </source>
</evidence>
<sequence>MVPTTMRKAVAASAAGVAAAVMITGCSSTSTSEASVPQDSGTSTLRAAFAGGSTETLNYLQGPTALDYVRARLVHAPLCELDPGSDDGVAYGVVESIDVSDDLSTYTLHVRDGVTFTDGAALTSADVLYSLQAPVLLEGLPFTKIVARGFDLEAATTPDDATVVLPTLAPIADGRELVCQSMLAIQDGTTEFTPTTPSSGPFTIASFEPGSSTVLERNDDYYGAAPALESIELVSIADGTARVNALRQGQVDYVSGLAPAQARTLDDVDGISVTTSELPYASYLQFTMSTASAPLDDVRVREAIRLAVDREQIVENVYFGRAFVGNDLPALGFPSYDEGIPQREHDPERARELLAEAGAEGMSLELTVGPELAGMVETATLVVEDLRAVGIDAALRELPAGQLFADYQAYLAMPFRAGYNPPAPFEANHTPGTLPEVDALVQAARSGASADERLAASHAAQQLLWQQGNQLGVVFVPNVSAAREGVSGIRELQFPDLAQATVTD</sequence>
<dbReference type="Gene3D" id="3.40.190.10">
    <property type="entry name" value="Periplasmic binding protein-like II"/>
    <property type="match status" value="1"/>
</dbReference>
<dbReference type="Gene3D" id="3.90.76.10">
    <property type="entry name" value="Dipeptide-binding Protein, Domain 1"/>
    <property type="match status" value="1"/>
</dbReference>
<feature type="domain" description="Solute-binding protein family 5" evidence="1">
    <location>
        <begin position="92"/>
        <end position="417"/>
    </location>
</feature>
<dbReference type="Gene3D" id="3.10.105.10">
    <property type="entry name" value="Dipeptide-binding Protein, Domain 3"/>
    <property type="match status" value="1"/>
</dbReference>
<dbReference type="PROSITE" id="PS51257">
    <property type="entry name" value="PROKAR_LIPOPROTEIN"/>
    <property type="match status" value="1"/>
</dbReference>
<accession>A0ABQ4DMM5</accession>
<proteinExistence type="predicted"/>
<dbReference type="InterPro" id="IPR039424">
    <property type="entry name" value="SBP_5"/>
</dbReference>
<gene>
    <name evidence="2" type="ORF">Cph01nite_23560</name>
</gene>
<dbReference type="PANTHER" id="PTHR30290">
    <property type="entry name" value="PERIPLASMIC BINDING COMPONENT OF ABC TRANSPORTER"/>
    <property type="match status" value="1"/>
</dbReference>